<dbReference type="Gene3D" id="3.60.21.10">
    <property type="match status" value="1"/>
</dbReference>
<dbReference type="STRING" id="1448320.A0A319DFG6"/>
<dbReference type="Pfam" id="PF21953">
    <property type="entry name" value="NadN_nucleosid_C"/>
    <property type="match status" value="1"/>
</dbReference>
<dbReference type="AlphaFoldDB" id="A0A319DFG6"/>
<name>A0A319DFG6_9EURO</name>
<evidence type="ECO:0008006" key="6">
    <source>
        <dbReference type="Google" id="ProtNLM"/>
    </source>
</evidence>
<dbReference type="OrthoDB" id="7722975at2759"/>
<dbReference type="InterPro" id="IPR014485">
    <property type="entry name" value="Pesterase_C1039"/>
</dbReference>
<feature type="domain" description="Putative 5'-nucleotidase C-terminal" evidence="3">
    <location>
        <begin position="385"/>
        <end position="590"/>
    </location>
</feature>
<evidence type="ECO:0000259" key="3">
    <source>
        <dbReference type="Pfam" id="PF21953"/>
    </source>
</evidence>
<dbReference type="Gene3D" id="3.90.780.10">
    <property type="entry name" value="5'-Nucleotidase, C-terminal domain"/>
    <property type="match status" value="1"/>
</dbReference>
<dbReference type="PANTHER" id="PTHR11575:SF22">
    <property type="entry name" value="ADL392WP"/>
    <property type="match status" value="1"/>
</dbReference>
<evidence type="ECO:0000256" key="1">
    <source>
        <dbReference type="SAM" id="MobiDB-lite"/>
    </source>
</evidence>
<dbReference type="GO" id="GO:0005829">
    <property type="term" value="C:cytosol"/>
    <property type="evidence" value="ECO:0007669"/>
    <property type="project" value="TreeGrafter"/>
</dbReference>
<dbReference type="InterPro" id="IPR004843">
    <property type="entry name" value="Calcineurin-like_PHP"/>
</dbReference>
<dbReference type="InterPro" id="IPR006179">
    <property type="entry name" value="5_nucleotidase/apyrase"/>
</dbReference>
<dbReference type="Pfam" id="PF00149">
    <property type="entry name" value="Metallophos"/>
    <property type="match status" value="1"/>
</dbReference>
<dbReference type="PANTHER" id="PTHR11575">
    <property type="entry name" value="5'-NUCLEOTIDASE-RELATED"/>
    <property type="match status" value="1"/>
</dbReference>
<dbReference type="SUPFAM" id="SSF55816">
    <property type="entry name" value="5'-nucleotidase (syn. UDP-sugar hydrolase), C-terminal domain"/>
    <property type="match status" value="1"/>
</dbReference>
<dbReference type="VEuPathDB" id="FungiDB:BO71DRAFT_362710"/>
<gene>
    <name evidence="4" type="ORF">BO71DRAFT_362710</name>
</gene>
<dbReference type="InterPro" id="IPR029052">
    <property type="entry name" value="Metallo-depent_PP-like"/>
</dbReference>
<dbReference type="Proteomes" id="UP000247810">
    <property type="component" value="Unassembled WGS sequence"/>
</dbReference>
<evidence type="ECO:0000313" key="4">
    <source>
        <dbReference type="EMBL" id="PYH89803.1"/>
    </source>
</evidence>
<feature type="region of interest" description="Disordered" evidence="1">
    <location>
        <begin position="474"/>
        <end position="505"/>
    </location>
</feature>
<protein>
    <recommendedName>
        <fullName evidence="6">Calcineurin-like phosphoesterase domain-containing protein</fullName>
    </recommendedName>
</protein>
<reference evidence="4 5" key="1">
    <citation type="submission" date="2018-02" db="EMBL/GenBank/DDBJ databases">
        <title>The genomes of Aspergillus section Nigri reveals drivers in fungal speciation.</title>
        <authorList>
            <consortium name="DOE Joint Genome Institute"/>
            <person name="Vesth T.C."/>
            <person name="Nybo J."/>
            <person name="Theobald S."/>
            <person name="Brandl J."/>
            <person name="Frisvad J.C."/>
            <person name="Nielsen K.F."/>
            <person name="Lyhne E.K."/>
            <person name="Kogle M.E."/>
            <person name="Kuo A."/>
            <person name="Riley R."/>
            <person name="Clum A."/>
            <person name="Nolan M."/>
            <person name="Lipzen A."/>
            <person name="Salamov A."/>
            <person name="Henrissat B."/>
            <person name="Wiebenga A."/>
            <person name="De vries R.P."/>
            <person name="Grigoriev I.V."/>
            <person name="Mortensen U.H."/>
            <person name="Andersen M.R."/>
            <person name="Baker S.E."/>
        </authorList>
    </citation>
    <scope>NUCLEOTIDE SEQUENCE [LARGE SCALE GENOMIC DNA]</scope>
    <source>
        <strain evidence="4 5">CBS 707.79</strain>
    </source>
</reference>
<sequence length="642" mass="72082">MQPGDVAAETGPKGPLPWGQINFIHTTDSHGWLEGHIKERNYGADWGDFQSFVEHMRRKADDLDVDLLVIDTGDLHDGNGLSDTTTPEGDYTNNIFKRVGYDLLAPGNHELYSSIVVNQTYQQFTKMYADRYLASNINTTIAGENVRLGAPYHYYTTKRGLLIMAFSVMFDWTPSPKVHATIQPASQMIEEQWFKDAVDYTEPIDLFVLIGHNPVWQDEFNTSSFGLVQDAIRKRRPEVPIQGFGGHTHIRDFKCFNEMSSALESGKYCDTVGWLALGNIESSTYNGTRTPSGVPAPTKSCHVSLDDNDDIGFERDGGQVVMTAPTRIPVLDRRYLDWNRLTFAYHATGSQDIFDTLEGLHTTVDIMTERGHLSLTHRYGCAPKTYCLSCKPVGDERNIYTLLQAVMSDIVVNETRADQPRMIIFNNQTVRYDLVQGPFPLDDSYIVIPYEDTFKYIPDVPDRYASQLLVELNKPSPSNARRSPSDPAAPQSRIPATCVDPSDPGWAATMDPQTGLYQRRTLFRRVIPQDDLVPGYKTADDLGDARDGDDTDHTAYDPIENPHFIRANGGFPGKGDPDTVDVVFPNHISNSFPPLLKRLGFEDTEVFDYTPANITTRTVIPQYALKYWQDNINSCPVGGYVD</sequence>
<organism evidence="4 5">
    <name type="scientific">Aspergillus ellipticus CBS 707.79</name>
    <dbReference type="NCBI Taxonomy" id="1448320"/>
    <lineage>
        <taxon>Eukaryota</taxon>
        <taxon>Fungi</taxon>
        <taxon>Dikarya</taxon>
        <taxon>Ascomycota</taxon>
        <taxon>Pezizomycotina</taxon>
        <taxon>Eurotiomycetes</taxon>
        <taxon>Eurotiomycetidae</taxon>
        <taxon>Eurotiales</taxon>
        <taxon>Aspergillaceae</taxon>
        <taxon>Aspergillus</taxon>
        <taxon>Aspergillus subgen. Circumdati</taxon>
    </lineage>
</organism>
<dbReference type="InterPro" id="IPR036907">
    <property type="entry name" value="5'-Nucleotdase_C_sf"/>
</dbReference>
<keyword evidence="5" id="KW-1185">Reference proteome</keyword>
<proteinExistence type="predicted"/>
<dbReference type="SUPFAM" id="SSF56300">
    <property type="entry name" value="Metallo-dependent phosphatases"/>
    <property type="match status" value="1"/>
</dbReference>
<dbReference type="InterPro" id="IPR053828">
    <property type="entry name" value="Nucleosidase_C"/>
</dbReference>
<dbReference type="GO" id="GO:0009166">
    <property type="term" value="P:nucleotide catabolic process"/>
    <property type="evidence" value="ECO:0007669"/>
    <property type="project" value="InterPro"/>
</dbReference>
<dbReference type="GO" id="GO:0016787">
    <property type="term" value="F:hydrolase activity"/>
    <property type="evidence" value="ECO:0007669"/>
    <property type="project" value="InterPro"/>
</dbReference>
<dbReference type="EMBL" id="KZ826010">
    <property type="protein sequence ID" value="PYH89803.1"/>
    <property type="molecule type" value="Genomic_DNA"/>
</dbReference>
<accession>A0A319DFG6</accession>
<evidence type="ECO:0000259" key="2">
    <source>
        <dbReference type="Pfam" id="PF00149"/>
    </source>
</evidence>
<dbReference type="PIRSF" id="PIRSF017316">
    <property type="entry name" value="Pesterase_C1039"/>
    <property type="match status" value="1"/>
</dbReference>
<evidence type="ECO:0000313" key="5">
    <source>
        <dbReference type="Proteomes" id="UP000247810"/>
    </source>
</evidence>
<feature type="domain" description="Calcineurin-like phosphoesterase" evidence="2">
    <location>
        <begin position="22"/>
        <end position="250"/>
    </location>
</feature>